<feature type="transmembrane region" description="Helical" evidence="1">
    <location>
        <begin position="55"/>
        <end position="79"/>
    </location>
</feature>
<evidence type="ECO:0000256" key="1">
    <source>
        <dbReference type="SAM" id="Phobius"/>
    </source>
</evidence>
<keyword evidence="1" id="KW-0472">Membrane</keyword>
<feature type="domain" description="Fatty acid desaturase" evidence="2">
    <location>
        <begin position="60"/>
        <end position="133"/>
    </location>
</feature>
<sequence length="145" mass="16281">MNTRVAISDLFTRDEISELTSKSDLHGGWAVFSTWAVIGGTFAAVASFWDYVPAWGKLLLCIVALIILAGRQLALAILMHDASHQSLFKTKWLNDTLTDWLCARPIWNDLHKYRAHHIRHHSKTSTVDDPDLTLVSGFRVPQQAA</sequence>
<evidence type="ECO:0000313" key="4">
    <source>
        <dbReference type="Proteomes" id="UP000018420"/>
    </source>
</evidence>
<dbReference type="Proteomes" id="UP000018420">
    <property type="component" value="Unassembled WGS sequence"/>
</dbReference>
<comment type="caution">
    <text evidence="3">The sequence shown here is derived from an EMBL/GenBank/DDBJ whole genome shotgun (WGS) entry which is preliminary data.</text>
</comment>
<dbReference type="EMBL" id="ASYZ01000059">
    <property type="protein sequence ID" value="EPR86353.1"/>
    <property type="molecule type" value="Genomic_DNA"/>
</dbReference>
<reference evidence="3 4" key="1">
    <citation type="submission" date="2013-05" db="EMBL/GenBank/DDBJ databases">
        <title>Genome assembly of Acinetobacter junii MTCC 11364.</title>
        <authorList>
            <person name="Khatri I."/>
            <person name="Singh N.K."/>
            <person name="Subramanian S."/>
            <person name="Mayilraj S."/>
        </authorList>
    </citation>
    <scope>NUCLEOTIDE SEQUENCE [LARGE SCALE GENOMIC DNA]</scope>
    <source>
        <strain evidence="3 4">MTCC 11364</strain>
    </source>
</reference>
<keyword evidence="1" id="KW-0812">Transmembrane</keyword>
<dbReference type="Pfam" id="PF00487">
    <property type="entry name" value="FA_desaturase"/>
    <property type="match status" value="1"/>
</dbReference>
<dbReference type="PATRIC" id="fig|1330047.3.peg.1254"/>
<dbReference type="AlphaFoldDB" id="S7YEA8"/>
<name>S7YEA8_ACIJU</name>
<evidence type="ECO:0000313" key="3">
    <source>
        <dbReference type="EMBL" id="EPR86353.1"/>
    </source>
</evidence>
<proteinExistence type="predicted"/>
<feature type="transmembrane region" description="Helical" evidence="1">
    <location>
        <begin position="29"/>
        <end position="49"/>
    </location>
</feature>
<keyword evidence="1" id="KW-1133">Transmembrane helix</keyword>
<accession>S7YEA8</accession>
<dbReference type="InterPro" id="IPR005804">
    <property type="entry name" value="FA_desaturase_dom"/>
</dbReference>
<organism evidence="3 4">
    <name type="scientific">Acinetobacter junii CIP 107470 = MTCC 11364</name>
    <dbReference type="NCBI Taxonomy" id="1217666"/>
    <lineage>
        <taxon>Bacteria</taxon>
        <taxon>Pseudomonadati</taxon>
        <taxon>Pseudomonadota</taxon>
        <taxon>Gammaproteobacteria</taxon>
        <taxon>Moraxellales</taxon>
        <taxon>Moraxellaceae</taxon>
        <taxon>Acinetobacter</taxon>
    </lineage>
</organism>
<evidence type="ECO:0000259" key="2">
    <source>
        <dbReference type="Pfam" id="PF00487"/>
    </source>
</evidence>
<gene>
    <name evidence="3" type="ORF">L292_2649</name>
</gene>
<protein>
    <submittedName>
        <fullName evidence="3">Fatty acid desaturase</fullName>
    </submittedName>
</protein>
<dbReference type="GO" id="GO:0006629">
    <property type="term" value="P:lipid metabolic process"/>
    <property type="evidence" value="ECO:0007669"/>
    <property type="project" value="InterPro"/>
</dbReference>